<feature type="compositionally biased region" description="Low complexity" evidence="1">
    <location>
        <begin position="716"/>
        <end position="726"/>
    </location>
</feature>
<evidence type="ECO:0000313" key="3">
    <source>
        <dbReference type="Proteomes" id="UP000019376"/>
    </source>
</evidence>
<feature type="compositionally biased region" description="Polar residues" evidence="1">
    <location>
        <begin position="462"/>
        <end position="471"/>
    </location>
</feature>
<feature type="compositionally biased region" description="Polar residues" evidence="1">
    <location>
        <begin position="394"/>
        <end position="412"/>
    </location>
</feature>
<dbReference type="eggNOG" id="ENOG502S36A">
    <property type="taxonomic scope" value="Eukaryota"/>
</dbReference>
<feature type="compositionally biased region" description="Pro residues" evidence="1">
    <location>
        <begin position="609"/>
        <end position="618"/>
    </location>
</feature>
<feature type="region of interest" description="Disordered" evidence="1">
    <location>
        <begin position="157"/>
        <end position="180"/>
    </location>
</feature>
<feature type="region of interest" description="Disordered" evidence="1">
    <location>
        <begin position="246"/>
        <end position="741"/>
    </location>
</feature>
<feature type="compositionally biased region" description="Acidic residues" evidence="1">
    <location>
        <begin position="588"/>
        <end position="604"/>
    </location>
</feature>
<evidence type="ECO:0000256" key="1">
    <source>
        <dbReference type="SAM" id="MobiDB-lite"/>
    </source>
</evidence>
<evidence type="ECO:0000313" key="2">
    <source>
        <dbReference type="EMBL" id="EPS26642.1"/>
    </source>
</evidence>
<keyword evidence="3" id="KW-1185">Reference proteome</keyword>
<protein>
    <recommendedName>
        <fullName evidence="4">LYR family protein</fullName>
    </recommendedName>
</protein>
<dbReference type="AlphaFoldDB" id="S8AXI2"/>
<organism evidence="2 3">
    <name type="scientific">Penicillium oxalicum (strain 114-2 / CGMCC 5302)</name>
    <name type="common">Penicillium decumbens</name>
    <dbReference type="NCBI Taxonomy" id="933388"/>
    <lineage>
        <taxon>Eukaryota</taxon>
        <taxon>Fungi</taxon>
        <taxon>Dikarya</taxon>
        <taxon>Ascomycota</taxon>
        <taxon>Pezizomycotina</taxon>
        <taxon>Eurotiomycetes</taxon>
        <taxon>Eurotiomycetidae</taxon>
        <taxon>Eurotiales</taxon>
        <taxon>Aspergillaceae</taxon>
        <taxon>Penicillium</taxon>
    </lineage>
</organism>
<dbReference type="STRING" id="933388.S8AXI2"/>
<dbReference type="EMBL" id="KB644409">
    <property type="protein sequence ID" value="EPS26642.1"/>
    <property type="molecule type" value="Genomic_DNA"/>
</dbReference>
<feature type="compositionally biased region" description="Polar residues" evidence="1">
    <location>
        <begin position="689"/>
        <end position="701"/>
    </location>
</feature>
<dbReference type="PhylomeDB" id="S8AXI2"/>
<feature type="compositionally biased region" description="Basic and acidic residues" evidence="1">
    <location>
        <begin position="102"/>
        <end position="111"/>
    </location>
</feature>
<feature type="compositionally biased region" description="Polar residues" evidence="1">
    <location>
        <begin position="485"/>
        <end position="500"/>
    </location>
</feature>
<name>S8AXI2_PENO1</name>
<gene>
    <name evidence="2" type="ORF">PDE_01580</name>
</gene>
<feature type="compositionally biased region" description="Acidic residues" evidence="1">
    <location>
        <begin position="317"/>
        <end position="337"/>
    </location>
</feature>
<accession>S8AXI2</accession>
<reference evidence="2 3" key="1">
    <citation type="journal article" date="2013" name="PLoS ONE">
        <title>Genomic and secretomic analyses reveal unique features of the lignocellulolytic enzyme system of Penicillium decumbens.</title>
        <authorList>
            <person name="Liu G."/>
            <person name="Zhang L."/>
            <person name="Wei X."/>
            <person name="Zou G."/>
            <person name="Qin Y."/>
            <person name="Ma L."/>
            <person name="Li J."/>
            <person name="Zheng H."/>
            <person name="Wang S."/>
            <person name="Wang C."/>
            <person name="Xun L."/>
            <person name="Zhao G.-P."/>
            <person name="Zhou Z."/>
            <person name="Qu Y."/>
        </authorList>
    </citation>
    <scope>NUCLEOTIDE SEQUENCE [LARGE SCALE GENOMIC DNA]</scope>
    <source>
        <strain evidence="3">114-2 / CGMCC 5302</strain>
    </source>
</reference>
<feature type="compositionally biased region" description="Basic and acidic residues" evidence="1">
    <location>
        <begin position="623"/>
        <end position="633"/>
    </location>
</feature>
<dbReference type="HOGENOM" id="CLU_012317_0_1_1"/>
<feature type="compositionally biased region" description="Polar residues" evidence="1">
    <location>
        <begin position="732"/>
        <end position="741"/>
    </location>
</feature>
<feature type="region of interest" description="Disordered" evidence="1">
    <location>
        <begin position="101"/>
        <end position="122"/>
    </location>
</feature>
<feature type="compositionally biased region" description="Basic and acidic residues" evidence="1">
    <location>
        <begin position="516"/>
        <end position="534"/>
    </location>
</feature>
<feature type="compositionally biased region" description="Basic and acidic residues" evidence="1">
    <location>
        <begin position="12"/>
        <end position="27"/>
    </location>
</feature>
<dbReference type="OrthoDB" id="275715at2759"/>
<proteinExistence type="predicted"/>
<feature type="compositionally biased region" description="Basic residues" evidence="1">
    <location>
        <begin position="254"/>
        <end position="276"/>
    </location>
</feature>
<evidence type="ECO:0008006" key="4">
    <source>
        <dbReference type="Google" id="ProtNLM"/>
    </source>
</evidence>
<dbReference type="Proteomes" id="UP000019376">
    <property type="component" value="Unassembled WGS sequence"/>
</dbReference>
<sequence length="741" mass="77830">MPSTFRASRSGRHLDTSNRSRTGQIDHDVFEGLPVRRWSRQPHLVSQVPKVDESEQGDVAGGKNALPELPMPRDSQLLPAMSRALLRAARAGCIYIRPTGRASEDEKKETADGEEQVATVHLSDRSFTSRKWSSLPKHLEPPEVEFLAKRRPGLSSLYGNSAEGGSMPGPMRKTKIKRTDPETGNISIYEVWVPEGHRIEGEITVDVQTIAEQSAVPVTAETPAPGTVVEGVGVVNAEGVVVAEAGSASVMTPPKRRPPPPKRKGRGIGKGRKKKVMFAPGEGADAATVHGVPPVDATVAGVKAAEDTSRTSVDPSVQDEDEEGEEGEDSDEGDESMLDAKTPETPQAPPGVDTEISEYPAPISGEPANDVEMRDATADIETPGPDPIAGEGTVKQQVDITSVAPTETPQPDSNASAVPPTSPPSNPSAAETRSENKSPDQGPLPTSPAPAESGAADGPSLNEPSPKQEPNGSEPPADEKLPSESIETAQIQVKTESTPQPVAADDSALKSASPARPEENQAERRLQSEPDQQLHEVPSADTEAAPTEPSHSKMQDSPIEAESTPVPEIEQSSEAVDVSDVPPVEAEASADVEMSDVAQEEEPVTAEPVPKPPSPLPAMPGELKSEPEQEAEPKPQSPPQVDQIPARSTESPALETGTPEVPEPTAPETTSVPEIKSEEALPPDGTSAVDDNTTVQSDSTPTLPPAPVDEPASADQTAGEQTTTQTTKEETGSASGSPTQS</sequence>
<feature type="region of interest" description="Disordered" evidence="1">
    <location>
        <begin position="45"/>
        <end position="71"/>
    </location>
</feature>
<feature type="region of interest" description="Disordered" evidence="1">
    <location>
        <begin position="1"/>
        <end position="27"/>
    </location>
</feature>